<dbReference type="PROSITE" id="PS50835">
    <property type="entry name" value="IG_LIKE"/>
    <property type="match status" value="1"/>
</dbReference>
<dbReference type="AlphaFoldDB" id="B1FE98"/>
<proteinExistence type="predicted"/>
<name>B1FE98_9BURK</name>
<comment type="caution">
    <text evidence="3">The sequence shown here is derived from an EMBL/GenBank/DDBJ whole genome shotgun (WGS) entry which is preliminary data.</text>
</comment>
<feature type="domain" description="Ig-like" evidence="2">
    <location>
        <begin position="1106"/>
        <end position="1155"/>
    </location>
</feature>
<gene>
    <name evidence="3" type="ORF">BamIOP4010DRAFT_2358</name>
</gene>
<evidence type="ECO:0000256" key="1">
    <source>
        <dbReference type="SAM" id="MobiDB-lite"/>
    </source>
</evidence>
<dbReference type="SUPFAM" id="SSF159501">
    <property type="entry name" value="EreA/ChaN-like"/>
    <property type="match status" value="1"/>
</dbReference>
<protein>
    <recommendedName>
        <fullName evidence="2">Ig-like domain-containing protein</fullName>
    </recommendedName>
</protein>
<sequence>MQSRVPESTCRAVTCRQENRYQIDKSMIGKRRFVLAFESNQLDDRSSVQMTSERWGVPSSIQQHRKSVGRHYIKTQAYRGPKECQARTNEIAQTPNVPVRNISAASGNRCWAGLLTLMVVGNIVASDRSIINATQNPENLSAKDLPGNNAQGSAVARCSRIAASDPALAGANELLALNPRKAPLNSSRELGRNLLAIDAGSSGEAPSEPDSPDAAWQGASAPDVAKGVTQEAQTWLDQATNWMSAWCDPLTFPGASAKPIDAAGNRLRADMENSMRIIEQPFAKREFLYDMVAYLTEREALSHEQGERIKQRVEPWLEKGPICIHVFDAERHHHRAKRVSQADADRAIGDHIKENCAFEEEILDTAGRGEGEVLLFKAQRADNPFRSIYDGRADYGPSPAERGAAEGLNFLFNVMTFGIGPAISGQIAHSYRNELYHNRGDGICKTRLQHLALAEIGTSLNVDNLGGGVFSRGSAPSTRSLELSGAREFQPDASFVARDPETGILHGLRRRVFRSGQRPRIRHHHQGHLQLRRRGAEYFIHDPHKPNDPDHRVILDESSGQWQYADELPPAAHEPGMSILRRDRKAFVSVQGQEHELHWNFRDNRYEIVVDRSGSNEKVYLPAYMEPLSKTWQLTVRNGRPVYTAEEHNVIERWSVDVSPESQYRQVENLHPTYYGRGSLFEVREPGHGYTTQPQYRVVEMSGKIVPVRTNTIPGRGVSYEAYELKSPGQPGRPIEWDNWQWVFESPSSRQLPSELHDRLVDRLATSADVGPLSVPDDMGMRWSTNGRSYLKLNGGYIEIKRLGGATNRFYVREGTDSRIVLRFENGGFRQESVGERLAVIRETGLGGRVSTMADMTDLSALEEVELDSFYLRDHPHVDLRPNVPENQLTTEELALRKEYERLSAKLHAESDNFFRNLPPIEREPALAVGPYFGGDDGVFDFLFEQRSGVVIGDRHSQVESKELLISNMADLKRKGLVVIYMEGISADEIGNELLEYEALPSNAPMPERMRRKLNGVIRKLRHDPIAPYNTRRLIESAHKHGVVIRPLECVAVNKGISDHAATQRRLVDMHYIGGAVINQAKNRYPGIKWMALVGAGHLNTMSYVPGLAELTGAISVDVRKGSVNQFQNGVECQMEGFPKWRPDYTWFRSPALMR</sequence>
<dbReference type="EMBL" id="ABLC01000046">
    <property type="protein sequence ID" value="EDT04125.1"/>
    <property type="molecule type" value="Genomic_DNA"/>
</dbReference>
<organism evidence="3 4">
    <name type="scientific">Burkholderia ambifaria IOP40-10</name>
    <dbReference type="NCBI Taxonomy" id="396596"/>
    <lineage>
        <taxon>Bacteria</taxon>
        <taxon>Pseudomonadati</taxon>
        <taxon>Pseudomonadota</taxon>
        <taxon>Betaproteobacteria</taxon>
        <taxon>Burkholderiales</taxon>
        <taxon>Burkholderiaceae</taxon>
        <taxon>Burkholderia</taxon>
        <taxon>Burkholderia cepacia complex</taxon>
    </lineage>
</organism>
<dbReference type="InterPro" id="IPR007110">
    <property type="entry name" value="Ig-like_dom"/>
</dbReference>
<accession>B1FE98</accession>
<dbReference type="PATRIC" id="fig|396596.7.peg.5426"/>
<evidence type="ECO:0000313" key="4">
    <source>
        <dbReference type="Proteomes" id="UP000005463"/>
    </source>
</evidence>
<dbReference type="Gene3D" id="3.40.50.11550">
    <property type="match status" value="1"/>
</dbReference>
<evidence type="ECO:0000313" key="3">
    <source>
        <dbReference type="EMBL" id="EDT04125.1"/>
    </source>
</evidence>
<evidence type="ECO:0000259" key="2">
    <source>
        <dbReference type="PROSITE" id="PS50835"/>
    </source>
</evidence>
<dbReference type="Proteomes" id="UP000005463">
    <property type="component" value="Unassembled WGS sequence"/>
</dbReference>
<reference evidence="3 4" key="1">
    <citation type="submission" date="2008-03" db="EMBL/GenBank/DDBJ databases">
        <title>Sequencing of the draft genome and assembly of Burkholderia ambifaria IOP40-10.</title>
        <authorList>
            <consortium name="US DOE Joint Genome Institute (JGI-PGF)"/>
            <person name="Copeland A."/>
            <person name="Lucas S."/>
            <person name="Lapidus A."/>
            <person name="Glavina del Rio T."/>
            <person name="Dalin E."/>
            <person name="Tice H."/>
            <person name="Bruce D."/>
            <person name="Goodwin L."/>
            <person name="Pitluck S."/>
            <person name="Larimer F."/>
            <person name="Land M.L."/>
            <person name="Hauser L."/>
            <person name="Tiedje J."/>
            <person name="Richardson P."/>
        </authorList>
    </citation>
    <scope>NUCLEOTIDE SEQUENCE [LARGE SCALE GENOMIC DNA]</scope>
    <source>
        <strain evidence="3 4">IOP40-10</strain>
    </source>
</reference>
<dbReference type="CDD" id="cd14729">
    <property type="entry name" value="RtxA-like"/>
    <property type="match status" value="1"/>
</dbReference>
<feature type="region of interest" description="Disordered" evidence="1">
    <location>
        <begin position="199"/>
        <end position="226"/>
    </location>
</feature>